<feature type="domain" description="Phosphatidic acid phosphatase type 2/haloperoxidase" evidence="14">
    <location>
        <begin position="53"/>
        <end position="179"/>
    </location>
</feature>
<dbReference type="InterPro" id="IPR036938">
    <property type="entry name" value="PAP2/HPO_sf"/>
</dbReference>
<evidence type="ECO:0000256" key="2">
    <source>
        <dbReference type="ARBA" id="ARBA00004742"/>
    </source>
</evidence>
<dbReference type="Gene3D" id="1.20.144.10">
    <property type="entry name" value="Phosphatidic acid phosphatase type 2/haloperoxidase"/>
    <property type="match status" value="1"/>
</dbReference>
<evidence type="ECO:0000259" key="14">
    <source>
        <dbReference type="SMART" id="SM00014"/>
    </source>
</evidence>
<evidence type="ECO:0000313" key="15">
    <source>
        <dbReference type="Ensembl" id="ENSNBRP00000017722.1"/>
    </source>
</evidence>
<dbReference type="GO" id="GO:0006094">
    <property type="term" value="P:gluconeogenesis"/>
    <property type="evidence" value="ECO:0007669"/>
    <property type="project" value="UniProtKB-UniPathway"/>
</dbReference>
<evidence type="ECO:0000256" key="9">
    <source>
        <dbReference type="ARBA" id="ARBA00022989"/>
    </source>
</evidence>
<dbReference type="PANTHER" id="PTHR12591">
    <property type="entry name" value="GLUCOSE-6-PHOSPHATASE"/>
    <property type="match status" value="1"/>
</dbReference>
<dbReference type="GO" id="GO:0004346">
    <property type="term" value="F:glucose-6-phosphatase activity"/>
    <property type="evidence" value="ECO:0007669"/>
    <property type="project" value="UniProtKB-EC"/>
</dbReference>
<dbReference type="GO" id="GO:0051156">
    <property type="term" value="P:glucose 6-phosphate metabolic process"/>
    <property type="evidence" value="ECO:0007669"/>
    <property type="project" value="TreeGrafter"/>
</dbReference>
<reference evidence="15" key="1">
    <citation type="submission" date="2025-08" db="UniProtKB">
        <authorList>
            <consortium name="Ensembl"/>
        </authorList>
    </citation>
    <scope>IDENTIFICATION</scope>
</reference>
<dbReference type="GeneTree" id="ENSGT00950000183150"/>
<evidence type="ECO:0000256" key="7">
    <source>
        <dbReference type="ARBA" id="ARBA00022801"/>
    </source>
</evidence>
<keyword evidence="10 13" id="KW-0472">Membrane</keyword>
<feature type="active site" description="Nucleophile" evidence="11">
    <location>
        <position position="159"/>
    </location>
</feature>
<evidence type="ECO:0000256" key="13">
    <source>
        <dbReference type="SAM" id="Phobius"/>
    </source>
</evidence>
<feature type="transmembrane region" description="Helical" evidence="13">
    <location>
        <begin position="162"/>
        <end position="179"/>
    </location>
</feature>
<organism evidence="15 16">
    <name type="scientific">Neolamprologus brichardi</name>
    <name type="common">Fairy cichlid</name>
    <name type="synonym">Lamprologus brichardi</name>
    <dbReference type="NCBI Taxonomy" id="32507"/>
    <lineage>
        <taxon>Eukaryota</taxon>
        <taxon>Metazoa</taxon>
        <taxon>Chordata</taxon>
        <taxon>Craniata</taxon>
        <taxon>Vertebrata</taxon>
        <taxon>Euteleostomi</taxon>
        <taxon>Actinopterygii</taxon>
        <taxon>Neopterygii</taxon>
        <taxon>Teleostei</taxon>
        <taxon>Neoteleostei</taxon>
        <taxon>Acanthomorphata</taxon>
        <taxon>Ovalentaria</taxon>
        <taxon>Cichlomorphae</taxon>
        <taxon>Cichliformes</taxon>
        <taxon>Cichlidae</taxon>
        <taxon>African cichlids</taxon>
        <taxon>Pseudocrenilabrinae</taxon>
        <taxon>Lamprologini</taxon>
        <taxon>Neolamprologus</taxon>
    </lineage>
</organism>
<evidence type="ECO:0000256" key="3">
    <source>
        <dbReference type="ARBA" id="ARBA00009266"/>
    </source>
</evidence>
<evidence type="ECO:0000256" key="12">
    <source>
        <dbReference type="PIRSR" id="PIRSR000905-2"/>
    </source>
</evidence>
<dbReference type="Pfam" id="PF01569">
    <property type="entry name" value="PAP2"/>
    <property type="match status" value="1"/>
</dbReference>
<dbReference type="CDD" id="cd03381">
    <property type="entry name" value="PAP2_glucose_6_phosphatase"/>
    <property type="match status" value="1"/>
</dbReference>
<reference evidence="15" key="2">
    <citation type="submission" date="2025-09" db="UniProtKB">
        <authorList>
            <consortium name="Ensembl"/>
        </authorList>
    </citation>
    <scope>IDENTIFICATION</scope>
</reference>
<dbReference type="PIRSF" id="PIRSF000905">
    <property type="entry name" value="Glucose-6-phosphatase"/>
    <property type="match status" value="1"/>
</dbReference>
<evidence type="ECO:0000256" key="11">
    <source>
        <dbReference type="PIRSR" id="PIRSR000905-1"/>
    </source>
</evidence>
<accession>A0A3Q4HKN7</accession>
<dbReference type="InterPro" id="IPR016275">
    <property type="entry name" value="Glucose-6-phosphatase"/>
</dbReference>
<dbReference type="InterPro" id="IPR000326">
    <property type="entry name" value="PAP2/HPO"/>
</dbReference>
<evidence type="ECO:0000256" key="5">
    <source>
        <dbReference type="ARBA" id="ARBA00022432"/>
    </source>
</evidence>
<feature type="transmembrane region" description="Helical" evidence="13">
    <location>
        <begin position="57"/>
        <end position="75"/>
    </location>
</feature>
<evidence type="ECO:0000313" key="16">
    <source>
        <dbReference type="Proteomes" id="UP000261580"/>
    </source>
</evidence>
<feature type="binding site" evidence="12">
    <location>
        <position position="79"/>
    </location>
    <ligand>
        <name>substrate</name>
    </ligand>
</feature>
<feature type="transmembrane region" description="Helical" evidence="13">
    <location>
        <begin position="307"/>
        <end position="328"/>
    </location>
</feature>
<keyword evidence="16" id="KW-1185">Reference proteome</keyword>
<keyword evidence="8" id="KW-0256">Endoplasmic reticulum</keyword>
<dbReference type="PANTHER" id="PTHR12591:SF1">
    <property type="entry name" value="GLUCOSE-6-PHOSPHATASE 2"/>
    <property type="match status" value="1"/>
</dbReference>
<evidence type="ECO:0000256" key="10">
    <source>
        <dbReference type="ARBA" id="ARBA00023136"/>
    </source>
</evidence>
<feature type="transmembrane region" description="Helical" evidence="13">
    <location>
        <begin position="191"/>
        <end position="210"/>
    </location>
</feature>
<keyword evidence="5" id="KW-0312">Gluconeogenesis</keyword>
<dbReference type="Bgee" id="ENSNBRG00000013580">
    <property type="expression patterns" value="Expressed in testis and 1 other cell type or tissue"/>
</dbReference>
<sequence length="332" mass="38090">MDFVYSFGVQVIQYLQNNYWQYHDFIDFVSVVGDPRNILSVYFPLWFHLSHNVGTKMIWVAVIGDWFNLIFKWILFGHRPYWWVQETPFYHNDSKPHLDQFHITCETGPGCPSGHAMGSSCVWYVMITSALNYARPSRRLYTSLQLSYVCISRIFIATHFPHQVILGVFTGMLIAEAFNHIPSVYNASLKVYLQTNIFLFSFAVCFYLLFKLLDIDPMWSVSKAKKWCANPDWIHLDTTPFAGLVRNLGALFGLGLAVNSEMFVQSCKGKNGCKSMFKLMCVTATLTFLQLYNFIKMPTHNEALFYILSFCKSASIPLGVVALALHALNNLL</sequence>
<protein>
    <recommendedName>
        <fullName evidence="4">glucose-6-phosphatase</fullName>
        <ecNumber evidence="4">3.1.3.9</ecNumber>
    </recommendedName>
</protein>
<evidence type="ECO:0000256" key="6">
    <source>
        <dbReference type="ARBA" id="ARBA00022692"/>
    </source>
</evidence>
<dbReference type="SUPFAM" id="SSF48317">
    <property type="entry name" value="Acid phosphatase/Vanadium-dependent haloperoxidase"/>
    <property type="match status" value="1"/>
</dbReference>
<evidence type="ECO:0000256" key="4">
    <source>
        <dbReference type="ARBA" id="ARBA00012634"/>
    </source>
</evidence>
<name>A0A3Q4HKN7_NEOBR</name>
<dbReference type="EC" id="3.1.3.9" evidence="4"/>
<keyword evidence="6 13" id="KW-0812">Transmembrane</keyword>
<evidence type="ECO:0000256" key="8">
    <source>
        <dbReference type="ARBA" id="ARBA00022824"/>
    </source>
</evidence>
<dbReference type="GO" id="GO:0005789">
    <property type="term" value="C:endoplasmic reticulum membrane"/>
    <property type="evidence" value="ECO:0007669"/>
    <property type="project" value="UniProtKB-SubCell"/>
</dbReference>
<keyword evidence="9 13" id="KW-1133">Transmembrane helix</keyword>
<dbReference type="UniPathway" id="UPA00138"/>
<comment type="pathway">
    <text evidence="2">Carbohydrate biosynthesis; gluconeogenesis.</text>
</comment>
<comment type="subcellular location">
    <subcellularLocation>
        <location evidence="1">Endoplasmic reticulum membrane</location>
        <topology evidence="1">Multi-pass membrane protein</topology>
    </subcellularLocation>
</comment>
<evidence type="ECO:0000256" key="1">
    <source>
        <dbReference type="ARBA" id="ARBA00004477"/>
    </source>
</evidence>
<keyword evidence="7" id="KW-0378">Hydrolase</keyword>
<proteinExistence type="inferred from homology"/>
<dbReference type="AlphaFoldDB" id="A0A3Q4HKN7"/>
<feature type="binding site" evidence="12">
    <location>
        <position position="153"/>
    </location>
    <ligand>
        <name>substrate</name>
    </ligand>
</feature>
<dbReference type="SMART" id="SM00014">
    <property type="entry name" value="acidPPc"/>
    <property type="match status" value="1"/>
</dbReference>
<comment type="similarity">
    <text evidence="3">Belongs to the glucose-6-phosphatase family.</text>
</comment>
<feature type="active site" description="Proton donor" evidence="11">
    <location>
        <position position="115"/>
    </location>
</feature>
<dbReference type="Ensembl" id="ENSNBRT00000018200.1">
    <property type="protein sequence ID" value="ENSNBRP00000017722.1"/>
    <property type="gene ID" value="ENSNBRG00000013580.1"/>
</dbReference>
<dbReference type="Proteomes" id="UP000261580">
    <property type="component" value="Unassembled WGS sequence"/>
</dbReference>